<name>A0A5E4UG65_9BURK</name>
<organism evidence="1 2">
    <name type="scientific">Pandoraea terrae</name>
    <dbReference type="NCBI Taxonomy" id="1537710"/>
    <lineage>
        <taxon>Bacteria</taxon>
        <taxon>Pseudomonadati</taxon>
        <taxon>Pseudomonadota</taxon>
        <taxon>Betaproteobacteria</taxon>
        <taxon>Burkholderiales</taxon>
        <taxon>Burkholderiaceae</taxon>
        <taxon>Pandoraea</taxon>
    </lineage>
</organism>
<dbReference type="InterPro" id="IPR027417">
    <property type="entry name" value="P-loop_NTPase"/>
</dbReference>
<dbReference type="OrthoDB" id="5877230at2"/>
<protein>
    <submittedName>
        <fullName evidence="1">Plasmid stabilization protein</fullName>
    </submittedName>
</protein>
<proteinExistence type="predicted"/>
<dbReference type="Gene3D" id="3.40.50.300">
    <property type="entry name" value="P-loop containing nucleotide triphosphate hydrolases"/>
    <property type="match status" value="1"/>
</dbReference>
<evidence type="ECO:0000313" key="2">
    <source>
        <dbReference type="Proteomes" id="UP000414233"/>
    </source>
</evidence>
<reference evidence="1 2" key="1">
    <citation type="submission" date="2019-08" db="EMBL/GenBank/DDBJ databases">
        <authorList>
            <person name="Peeters C."/>
        </authorList>
    </citation>
    <scope>NUCLEOTIDE SEQUENCE [LARGE SCALE GENOMIC DNA]</scope>
    <source>
        <strain evidence="1 2">LMG 30175</strain>
    </source>
</reference>
<evidence type="ECO:0000313" key="1">
    <source>
        <dbReference type="EMBL" id="VVD97229.1"/>
    </source>
</evidence>
<dbReference type="EMBL" id="CABPRZ010000006">
    <property type="protein sequence ID" value="VVD97229.1"/>
    <property type="molecule type" value="Genomic_DNA"/>
</dbReference>
<keyword evidence="2" id="KW-1185">Reference proteome</keyword>
<gene>
    <name evidence="1" type="ORF">PTE30175_01867</name>
</gene>
<accession>A0A5E4UG65</accession>
<dbReference type="Proteomes" id="UP000414233">
    <property type="component" value="Unassembled WGS sequence"/>
</dbReference>
<sequence>MIVDVGASQYADIMKEFARVRGAINDFDVVIVPTTPDGRVQEETLGTIETLRKVGLQPEKLRILFNRATIDQGDDLDVQFEPVIVYLTETPGLSYFGGLVVYENPIHSDLRAEGLSFQEVGNDTTNYRKVVDEALLKAPIRRPRPGMTPIAA</sequence>
<dbReference type="RefSeq" id="WP_150696779.1">
    <property type="nucleotide sequence ID" value="NZ_CABPRZ010000006.1"/>
</dbReference>
<dbReference type="AlphaFoldDB" id="A0A5E4UG65"/>